<dbReference type="AlphaFoldDB" id="A0A4S4L4U6"/>
<comment type="caution">
    <text evidence="2">The sequence shown here is derived from an EMBL/GenBank/DDBJ whole genome shotgun (WGS) entry which is preliminary data.</text>
</comment>
<keyword evidence="3" id="KW-1185">Reference proteome</keyword>
<proteinExistence type="predicted"/>
<protein>
    <submittedName>
        <fullName evidence="2">Uncharacterized protein</fullName>
    </submittedName>
</protein>
<evidence type="ECO:0000313" key="2">
    <source>
        <dbReference type="EMBL" id="THH06375.1"/>
    </source>
</evidence>
<sequence length="222" mass="24368">MVHAIAAFIDFCYLVWQSIINEDTLAEIDEALRRFHADRVIFKEIGVRPTSFSLPHQHSLIHYRYLIQEFNAPNGLCSSITESKHIKAVKEPWRQSNRFNALGQMLLTNQHLDKLAASRVDFEAQGMLKGPCISESVQALTIAAGDVVPDNNGNGGAVPDHNGDGNAVSDHNDNGDAMGAHLMPAAARNNARNANAVDGPRVQATVTSQGRKRVDIRSGWTY</sequence>
<gene>
    <name evidence="2" type="ORF">EW146_g9628</name>
</gene>
<feature type="region of interest" description="Disordered" evidence="1">
    <location>
        <begin position="153"/>
        <end position="172"/>
    </location>
</feature>
<dbReference type="Proteomes" id="UP000310158">
    <property type="component" value="Unassembled WGS sequence"/>
</dbReference>
<accession>A0A4S4L4U6</accession>
<evidence type="ECO:0000313" key="3">
    <source>
        <dbReference type="Proteomes" id="UP000310158"/>
    </source>
</evidence>
<evidence type="ECO:0000256" key="1">
    <source>
        <dbReference type="SAM" id="MobiDB-lite"/>
    </source>
</evidence>
<reference evidence="2 3" key="1">
    <citation type="submission" date="2019-02" db="EMBL/GenBank/DDBJ databases">
        <title>Genome sequencing of the rare red list fungi Bondarzewia mesenterica.</title>
        <authorList>
            <person name="Buettner E."/>
            <person name="Kellner H."/>
        </authorList>
    </citation>
    <scope>NUCLEOTIDE SEQUENCE [LARGE SCALE GENOMIC DNA]</scope>
    <source>
        <strain evidence="2 3">DSM 108281</strain>
    </source>
</reference>
<dbReference type="EMBL" id="SGPL01000886">
    <property type="protein sequence ID" value="THH06375.1"/>
    <property type="molecule type" value="Genomic_DNA"/>
</dbReference>
<organism evidence="2 3">
    <name type="scientific">Bondarzewia mesenterica</name>
    <dbReference type="NCBI Taxonomy" id="1095465"/>
    <lineage>
        <taxon>Eukaryota</taxon>
        <taxon>Fungi</taxon>
        <taxon>Dikarya</taxon>
        <taxon>Basidiomycota</taxon>
        <taxon>Agaricomycotina</taxon>
        <taxon>Agaricomycetes</taxon>
        <taxon>Russulales</taxon>
        <taxon>Bondarzewiaceae</taxon>
        <taxon>Bondarzewia</taxon>
    </lineage>
</organism>
<name>A0A4S4L4U6_9AGAM</name>
<dbReference type="OrthoDB" id="3246013at2759"/>